<dbReference type="InterPro" id="IPR006091">
    <property type="entry name" value="Acyl-CoA_Oxase/DH_mid-dom"/>
</dbReference>
<protein>
    <recommendedName>
        <fullName evidence="12">Acyl-CoA dehydrogenase</fullName>
    </recommendedName>
</protein>
<dbReference type="InterPro" id="IPR013786">
    <property type="entry name" value="AcylCoA_DH/ox_N"/>
</dbReference>
<evidence type="ECO:0000259" key="9">
    <source>
        <dbReference type="Pfam" id="PF02771"/>
    </source>
</evidence>
<name>A0A0J9XE58_GEOCN</name>
<dbReference type="PANTHER" id="PTHR48083">
    <property type="entry name" value="MEDIUM-CHAIN SPECIFIC ACYL-COA DEHYDROGENASE, MITOCHONDRIAL-RELATED"/>
    <property type="match status" value="1"/>
</dbReference>
<dbReference type="InterPro" id="IPR009075">
    <property type="entry name" value="AcylCo_DH/oxidase_C"/>
</dbReference>
<dbReference type="OrthoDB" id="10254877at2759"/>
<evidence type="ECO:0000256" key="4">
    <source>
        <dbReference type="ARBA" id="ARBA00022827"/>
    </source>
</evidence>
<dbReference type="InterPro" id="IPR037069">
    <property type="entry name" value="AcylCoA_DH/ox_N_sf"/>
</dbReference>
<evidence type="ECO:0000256" key="1">
    <source>
        <dbReference type="ARBA" id="ARBA00001974"/>
    </source>
</evidence>
<dbReference type="SUPFAM" id="SSF47203">
    <property type="entry name" value="Acyl-CoA dehydrogenase C-terminal domain-like"/>
    <property type="match status" value="1"/>
</dbReference>
<evidence type="ECO:0000256" key="5">
    <source>
        <dbReference type="ARBA" id="ARBA00023002"/>
    </source>
</evidence>
<organism evidence="10 11">
    <name type="scientific">Geotrichum candidum</name>
    <name type="common">Oospora lactis</name>
    <name type="synonym">Dipodascus geotrichum</name>
    <dbReference type="NCBI Taxonomy" id="1173061"/>
    <lineage>
        <taxon>Eukaryota</taxon>
        <taxon>Fungi</taxon>
        <taxon>Dikarya</taxon>
        <taxon>Ascomycota</taxon>
        <taxon>Saccharomycotina</taxon>
        <taxon>Dipodascomycetes</taxon>
        <taxon>Dipodascales</taxon>
        <taxon>Dipodascaceae</taxon>
        <taxon>Geotrichum</taxon>
    </lineage>
</organism>
<keyword evidence="5 6" id="KW-0560">Oxidoreductase</keyword>
<evidence type="ECO:0000256" key="3">
    <source>
        <dbReference type="ARBA" id="ARBA00022630"/>
    </source>
</evidence>
<evidence type="ECO:0000313" key="11">
    <source>
        <dbReference type="Proteomes" id="UP000242525"/>
    </source>
</evidence>
<dbReference type="Pfam" id="PF02771">
    <property type="entry name" value="Acyl-CoA_dh_N"/>
    <property type="match status" value="1"/>
</dbReference>
<evidence type="ECO:0000313" key="10">
    <source>
        <dbReference type="EMBL" id="CDO55176.1"/>
    </source>
</evidence>
<dbReference type="InterPro" id="IPR036250">
    <property type="entry name" value="AcylCo_DH-like_C"/>
</dbReference>
<dbReference type="InterPro" id="IPR050741">
    <property type="entry name" value="Acyl-CoA_dehydrogenase"/>
</dbReference>
<dbReference type="Pfam" id="PF02770">
    <property type="entry name" value="Acyl-CoA_dh_M"/>
    <property type="match status" value="1"/>
</dbReference>
<dbReference type="Gene3D" id="2.40.110.10">
    <property type="entry name" value="Butyryl-CoA Dehydrogenase, subunit A, domain 2"/>
    <property type="match status" value="1"/>
</dbReference>
<accession>A0A0J9XE58</accession>
<dbReference type="Pfam" id="PF00441">
    <property type="entry name" value="Acyl-CoA_dh_1"/>
    <property type="match status" value="1"/>
</dbReference>
<dbReference type="FunFam" id="2.40.110.10:FF:000002">
    <property type="entry name" value="Acyl-CoA dehydrogenase fadE12"/>
    <property type="match status" value="1"/>
</dbReference>
<keyword evidence="3 6" id="KW-0285">Flavoprotein</keyword>
<dbReference type="GO" id="GO:0005737">
    <property type="term" value="C:cytoplasm"/>
    <property type="evidence" value="ECO:0007669"/>
    <property type="project" value="TreeGrafter"/>
</dbReference>
<sequence>MSSKLSANSTTSFESFGDLIPYADPNWYQGYHSTYYKESHVAFRKEVREWVEDAIIPNVDDWEEAGAIDPALFKEAGERGYLAGACGLPEYPTQYTDKRPKSVDPKEWDAFHEFIIYDEVCRAGSGGVVWFLFGGYTIGLPPLFTFGSQALKDRILPGLFAGDKRICLCITEPDAGSDVAGLKTTAEKTPDGKHYIVNGVKKWITNGIWADYFTVAVRTGGPGSSGVSTILVEKTFPGVSVRKIHTQGMGLSGSTYIEFEDVKVPVENLLGKENEGFKVIMNNFNHERISIIQQASRFSRILYEEAVKHAHRRKTFGQKLIDHAVIRNKLANMAIRVEALHSWLEVLIYQTTVMSHQESSLRLGGAIAGAKAFATQTLELCAREASQIFGGLSYTRGGQGGTVERLYREVRAYAIPGGSEEIMLDLSIRQALKVHKKLGASL</sequence>
<dbReference type="EMBL" id="CCBN010000010">
    <property type="protein sequence ID" value="CDO55176.1"/>
    <property type="molecule type" value="Genomic_DNA"/>
</dbReference>
<dbReference type="PANTHER" id="PTHR48083:SF28">
    <property type="entry name" value="ACYL-COA DEHYDROGENASE FAMILY PROTEIN (AFU_ORTHOLOGUE AFUA_6G10880)-RELATED"/>
    <property type="match status" value="1"/>
</dbReference>
<dbReference type="AlphaFoldDB" id="A0A0J9XE58"/>
<dbReference type="InterPro" id="IPR009100">
    <property type="entry name" value="AcylCoA_DH/oxidase_NM_dom_sf"/>
</dbReference>
<dbReference type="SUPFAM" id="SSF56645">
    <property type="entry name" value="Acyl-CoA dehydrogenase NM domain-like"/>
    <property type="match status" value="1"/>
</dbReference>
<dbReference type="GO" id="GO:0050660">
    <property type="term" value="F:flavin adenine dinucleotide binding"/>
    <property type="evidence" value="ECO:0007669"/>
    <property type="project" value="InterPro"/>
</dbReference>
<dbReference type="Gene3D" id="1.20.140.10">
    <property type="entry name" value="Butyryl-CoA Dehydrogenase, subunit A, domain 3"/>
    <property type="match status" value="1"/>
</dbReference>
<dbReference type="InterPro" id="IPR006089">
    <property type="entry name" value="Acyl-CoA_DH_CS"/>
</dbReference>
<evidence type="ECO:0008006" key="12">
    <source>
        <dbReference type="Google" id="ProtNLM"/>
    </source>
</evidence>
<feature type="domain" description="Acyl-CoA dehydrogenase/oxidase C-terminal" evidence="7">
    <location>
        <begin position="274"/>
        <end position="430"/>
    </location>
</feature>
<dbReference type="Proteomes" id="UP000242525">
    <property type="component" value="Unassembled WGS sequence"/>
</dbReference>
<feature type="domain" description="Acyl-CoA dehydrogenase/oxidase N-terminal" evidence="9">
    <location>
        <begin position="38"/>
        <end position="163"/>
    </location>
</feature>
<dbReference type="Gene3D" id="1.10.540.10">
    <property type="entry name" value="Acyl-CoA dehydrogenase/oxidase, N-terminal domain"/>
    <property type="match status" value="1"/>
</dbReference>
<evidence type="ECO:0000259" key="8">
    <source>
        <dbReference type="Pfam" id="PF02770"/>
    </source>
</evidence>
<dbReference type="InterPro" id="IPR046373">
    <property type="entry name" value="Acyl-CoA_Oxase/DH_mid-dom_sf"/>
</dbReference>
<keyword evidence="11" id="KW-1185">Reference proteome</keyword>
<dbReference type="PROSITE" id="PS00072">
    <property type="entry name" value="ACYL_COA_DH_1"/>
    <property type="match status" value="1"/>
</dbReference>
<reference evidence="10" key="1">
    <citation type="submission" date="2014-03" db="EMBL/GenBank/DDBJ databases">
        <authorList>
            <person name="Casaregola S."/>
        </authorList>
    </citation>
    <scope>NUCLEOTIDE SEQUENCE [LARGE SCALE GENOMIC DNA]</scope>
    <source>
        <strain evidence="10">CLIB 918</strain>
    </source>
</reference>
<dbReference type="GO" id="GO:0003995">
    <property type="term" value="F:acyl-CoA dehydrogenase activity"/>
    <property type="evidence" value="ECO:0007669"/>
    <property type="project" value="InterPro"/>
</dbReference>
<comment type="caution">
    <text evidence="10">The sequence shown here is derived from an EMBL/GenBank/DDBJ whole genome shotgun (WGS) entry which is preliminary data.</text>
</comment>
<feature type="domain" description="Acyl-CoA oxidase/dehydrogenase middle" evidence="8">
    <location>
        <begin position="167"/>
        <end position="262"/>
    </location>
</feature>
<dbReference type="STRING" id="1173061.A0A0J9XE58"/>
<comment type="similarity">
    <text evidence="2 6">Belongs to the acyl-CoA dehydrogenase family.</text>
</comment>
<comment type="cofactor">
    <cofactor evidence="1 6">
        <name>FAD</name>
        <dbReference type="ChEBI" id="CHEBI:57692"/>
    </cofactor>
</comment>
<proteinExistence type="inferred from homology"/>
<evidence type="ECO:0000259" key="7">
    <source>
        <dbReference type="Pfam" id="PF00441"/>
    </source>
</evidence>
<evidence type="ECO:0000256" key="6">
    <source>
        <dbReference type="RuleBase" id="RU362125"/>
    </source>
</evidence>
<evidence type="ECO:0000256" key="2">
    <source>
        <dbReference type="ARBA" id="ARBA00009347"/>
    </source>
</evidence>
<dbReference type="GO" id="GO:0033539">
    <property type="term" value="P:fatty acid beta-oxidation using acyl-CoA dehydrogenase"/>
    <property type="evidence" value="ECO:0007669"/>
    <property type="project" value="TreeGrafter"/>
</dbReference>
<gene>
    <name evidence="10" type="ORF">BN980_GECA10s01055g</name>
</gene>
<keyword evidence="4 6" id="KW-0274">FAD</keyword>